<name>A0A1X6YPI1_9RHOB</name>
<sequence>MKKLINQIIGIDQGDTILFSDFEEGGDMWTGKGPRLRRKSIAFSNAFKAPPCVHVSLSMWDMDTVANARADVTSENVTVEGFDVVFRTWGDTRVARARVGWLAIGPLGHADDWELY</sequence>
<evidence type="ECO:0000313" key="2">
    <source>
        <dbReference type="EMBL" id="SLN27468.1"/>
    </source>
</evidence>
<dbReference type="EMBL" id="FWFX01000003">
    <property type="protein sequence ID" value="SLN27468.1"/>
    <property type="molecule type" value="Genomic_DNA"/>
</dbReference>
<keyword evidence="3" id="KW-1185">Reference proteome</keyword>
<proteinExistence type="predicted"/>
<dbReference type="InterPro" id="IPR019019">
    <property type="entry name" value="H-type_lectin_domain"/>
</dbReference>
<organism evidence="2 3">
    <name type="scientific">Roseovarius albus</name>
    <dbReference type="NCBI Taxonomy" id="1247867"/>
    <lineage>
        <taxon>Bacteria</taxon>
        <taxon>Pseudomonadati</taxon>
        <taxon>Pseudomonadota</taxon>
        <taxon>Alphaproteobacteria</taxon>
        <taxon>Rhodobacterales</taxon>
        <taxon>Roseobacteraceae</taxon>
        <taxon>Roseovarius</taxon>
    </lineage>
</organism>
<evidence type="ECO:0000259" key="1">
    <source>
        <dbReference type="Pfam" id="PF09458"/>
    </source>
</evidence>
<dbReference type="GO" id="GO:0007155">
    <property type="term" value="P:cell adhesion"/>
    <property type="evidence" value="ECO:0007669"/>
    <property type="project" value="InterPro"/>
</dbReference>
<dbReference type="OrthoDB" id="7658568at2"/>
<reference evidence="2 3" key="1">
    <citation type="submission" date="2017-03" db="EMBL/GenBank/DDBJ databases">
        <authorList>
            <person name="Afonso C.L."/>
            <person name="Miller P.J."/>
            <person name="Scott M.A."/>
            <person name="Spackman E."/>
            <person name="Goraichik I."/>
            <person name="Dimitrov K.M."/>
            <person name="Suarez D.L."/>
            <person name="Swayne D.E."/>
        </authorList>
    </citation>
    <scope>NUCLEOTIDE SEQUENCE [LARGE SCALE GENOMIC DNA]</scope>
    <source>
        <strain evidence="2 3">CECT 7450</strain>
    </source>
</reference>
<dbReference type="Gene3D" id="2.60.40.2080">
    <property type="match status" value="1"/>
</dbReference>
<gene>
    <name evidence="2" type="ORF">ROA7450_01102</name>
</gene>
<keyword evidence="2" id="KW-0430">Lectin</keyword>
<accession>A0A1X6YPI1</accession>
<dbReference type="RefSeq" id="WP_085804672.1">
    <property type="nucleotide sequence ID" value="NZ_FWFX01000003.1"/>
</dbReference>
<dbReference type="Pfam" id="PF09458">
    <property type="entry name" value="H_lectin"/>
    <property type="match status" value="1"/>
</dbReference>
<evidence type="ECO:0000313" key="3">
    <source>
        <dbReference type="Proteomes" id="UP000193061"/>
    </source>
</evidence>
<feature type="domain" description="H-type lectin" evidence="1">
    <location>
        <begin position="39"/>
        <end position="104"/>
    </location>
</feature>
<dbReference type="AlphaFoldDB" id="A0A1X6YPI1"/>
<dbReference type="SUPFAM" id="SSF141086">
    <property type="entry name" value="Agglutinin HPA-like"/>
    <property type="match status" value="1"/>
</dbReference>
<protein>
    <submittedName>
        <fullName evidence="2">H-type lectin domain protein</fullName>
    </submittedName>
</protein>
<dbReference type="GO" id="GO:0030246">
    <property type="term" value="F:carbohydrate binding"/>
    <property type="evidence" value="ECO:0007669"/>
    <property type="project" value="UniProtKB-KW"/>
</dbReference>
<dbReference type="Proteomes" id="UP000193061">
    <property type="component" value="Unassembled WGS sequence"/>
</dbReference>
<dbReference type="InterPro" id="IPR037221">
    <property type="entry name" value="H-type_lectin_dom_sf"/>
</dbReference>